<keyword evidence="8" id="KW-0732">Signal</keyword>
<dbReference type="InterPro" id="IPR007110">
    <property type="entry name" value="Ig-like_dom"/>
</dbReference>
<keyword evidence="4" id="KW-0965">Cell junction</keyword>
<evidence type="ECO:0000313" key="11">
    <source>
        <dbReference type="Proteomes" id="UP000261540"/>
    </source>
</evidence>
<dbReference type="Pfam" id="PF07686">
    <property type="entry name" value="V-set"/>
    <property type="match status" value="1"/>
</dbReference>
<dbReference type="PANTHER" id="PTHR44468:SF2">
    <property type="entry name" value="V-SET AND IMMUNOGLOBULIN DOMAIN CONTAINING 8B ISOFORM X1"/>
    <property type="match status" value="1"/>
</dbReference>
<evidence type="ECO:0000256" key="4">
    <source>
        <dbReference type="ARBA" id="ARBA00022949"/>
    </source>
</evidence>
<evidence type="ECO:0000256" key="1">
    <source>
        <dbReference type="ARBA" id="ARBA00004435"/>
    </source>
</evidence>
<dbReference type="InterPro" id="IPR003598">
    <property type="entry name" value="Ig_sub2"/>
</dbReference>
<feature type="domain" description="Ig-like" evidence="9">
    <location>
        <begin position="40"/>
        <end position="142"/>
    </location>
</feature>
<dbReference type="Proteomes" id="UP000261540">
    <property type="component" value="Unplaced"/>
</dbReference>
<dbReference type="GeneID" id="111851768"/>
<name>A0A3B3QED6_9TELE</name>
<dbReference type="InterPro" id="IPR036179">
    <property type="entry name" value="Ig-like_dom_sf"/>
</dbReference>
<evidence type="ECO:0000256" key="3">
    <source>
        <dbReference type="ARBA" id="ARBA00022427"/>
    </source>
</evidence>
<dbReference type="Gene3D" id="2.60.40.10">
    <property type="entry name" value="Immunoglobulins"/>
    <property type="match status" value="2"/>
</dbReference>
<evidence type="ECO:0000256" key="2">
    <source>
        <dbReference type="ARBA" id="ARBA00004536"/>
    </source>
</evidence>
<dbReference type="SMART" id="SM00408">
    <property type="entry name" value="IGc2"/>
    <property type="match status" value="1"/>
</dbReference>
<evidence type="ECO:0000256" key="5">
    <source>
        <dbReference type="ARBA" id="ARBA00023768"/>
    </source>
</evidence>
<feature type="chain" id="PRO_5017471768" evidence="8">
    <location>
        <begin position="25"/>
        <end position="348"/>
    </location>
</feature>
<dbReference type="GO" id="GO:0005923">
    <property type="term" value="C:bicellular tight junction"/>
    <property type="evidence" value="ECO:0007669"/>
    <property type="project" value="UniProtKB-SubCell"/>
</dbReference>
<dbReference type="AlphaFoldDB" id="A0A3B3QED6"/>
<dbReference type="CTD" id="564423"/>
<dbReference type="RefSeq" id="XP_023682753.1">
    <property type="nucleotide sequence ID" value="XM_023826985.2"/>
</dbReference>
<evidence type="ECO:0000313" key="10">
    <source>
        <dbReference type="Ensembl" id="ENSPKIP00000005102.1"/>
    </source>
</evidence>
<feature type="region of interest" description="Disordered" evidence="6">
    <location>
        <begin position="285"/>
        <end position="304"/>
    </location>
</feature>
<dbReference type="KEGG" id="pki:111851768"/>
<reference evidence="10" key="2">
    <citation type="submission" date="2025-09" db="UniProtKB">
        <authorList>
            <consortium name="Ensembl"/>
        </authorList>
    </citation>
    <scope>IDENTIFICATION</scope>
</reference>
<dbReference type="SMART" id="SM00409">
    <property type="entry name" value="IG"/>
    <property type="match status" value="2"/>
</dbReference>
<dbReference type="InterPro" id="IPR052307">
    <property type="entry name" value="EJ_Adhesion_Regulator"/>
</dbReference>
<dbReference type="OrthoDB" id="10045577at2759"/>
<dbReference type="PROSITE" id="PS50835">
    <property type="entry name" value="IG_LIKE"/>
    <property type="match status" value="2"/>
</dbReference>
<proteinExistence type="predicted"/>
<feature type="signal peptide" evidence="8">
    <location>
        <begin position="1"/>
        <end position="24"/>
    </location>
</feature>
<dbReference type="PANTHER" id="PTHR44468">
    <property type="entry name" value="COXSACKIEVIRUS AND ADENOVIRUS RECEPTOR-RELATED"/>
    <property type="match status" value="1"/>
</dbReference>
<dbReference type="GeneTree" id="ENSGT00940000165076"/>
<protein>
    <submittedName>
        <fullName evidence="10">V-set and immunoglobulin domain containing 8b</fullName>
    </submittedName>
</protein>
<keyword evidence="7" id="KW-1133">Transmembrane helix</keyword>
<feature type="region of interest" description="Disordered" evidence="6">
    <location>
        <begin position="323"/>
        <end position="348"/>
    </location>
</feature>
<evidence type="ECO:0000256" key="7">
    <source>
        <dbReference type="SAM" id="Phobius"/>
    </source>
</evidence>
<keyword evidence="7" id="KW-0812">Transmembrane</keyword>
<dbReference type="SUPFAM" id="SSF48726">
    <property type="entry name" value="Immunoglobulin"/>
    <property type="match status" value="2"/>
</dbReference>
<keyword evidence="3" id="KW-0796">Tight junction</keyword>
<evidence type="ECO:0000259" key="9">
    <source>
        <dbReference type="PROSITE" id="PS50835"/>
    </source>
</evidence>
<dbReference type="Pfam" id="PF13927">
    <property type="entry name" value="Ig_3"/>
    <property type="match status" value="1"/>
</dbReference>
<dbReference type="InterPro" id="IPR003599">
    <property type="entry name" value="Ig_sub"/>
</dbReference>
<evidence type="ECO:0000256" key="6">
    <source>
        <dbReference type="SAM" id="MobiDB-lite"/>
    </source>
</evidence>
<evidence type="ECO:0000256" key="8">
    <source>
        <dbReference type="SAM" id="SignalP"/>
    </source>
</evidence>
<dbReference type="RefSeq" id="XP_023682754.1">
    <property type="nucleotide sequence ID" value="XM_023826986.2"/>
</dbReference>
<dbReference type="InterPro" id="IPR013783">
    <property type="entry name" value="Ig-like_fold"/>
</dbReference>
<keyword evidence="7" id="KW-0472">Membrane</keyword>
<feature type="transmembrane region" description="Helical" evidence="7">
    <location>
        <begin position="242"/>
        <end position="266"/>
    </location>
</feature>
<keyword evidence="11" id="KW-1185">Reference proteome</keyword>
<organism evidence="10 11">
    <name type="scientific">Paramormyrops kingsleyae</name>
    <dbReference type="NCBI Taxonomy" id="1676925"/>
    <lineage>
        <taxon>Eukaryota</taxon>
        <taxon>Metazoa</taxon>
        <taxon>Chordata</taxon>
        <taxon>Craniata</taxon>
        <taxon>Vertebrata</taxon>
        <taxon>Euteleostomi</taxon>
        <taxon>Actinopterygii</taxon>
        <taxon>Neopterygii</taxon>
        <taxon>Teleostei</taxon>
        <taxon>Osteoglossocephala</taxon>
        <taxon>Osteoglossomorpha</taxon>
        <taxon>Osteoglossiformes</taxon>
        <taxon>Mormyridae</taxon>
        <taxon>Paramormyrops</taxon>
    </lineage>
</organism>
<accession>A0A3B3QED6</accession>
<comment type="subcellular location">
    <subcellularLocation>
        <location evidence="5">Basolateral cell membrane</location>
        <topology evidence="5">Single-pass type I membrane protein</topology>
    </subcellularLocation>
    <subcellularLocation>
        <location evidence="2">Cell junction</location>
        <location evidence="2">Adherens junction</location>
    </subcellularLocation>
    <subcellularLocation>
        <location evidence="1">Cell junction</location>
        <location evidence="1">Tight junction</location>
    </subcellularLocation>
</comment>
<feature type="domain" description="Ig-like" evidence="9">
    <location>
        <begin position="147"/>
        <end position="233"/>
    </location>
</feature>
<dbReference type="GO" id="GO:0016323">
    <property type="term" value="C:basolateral plasma membrane"/>
    <property type="evidence" value="ECO:0007669"/>
    <property type="project" value="UniProtKB-SubCell"/>
</dbReference>
<sequence length="348" mass="37847">MWRLTHLTLLCAVTAFLYTGMAAAMQITSTGPQTIQKALGEAVTLGCTYSPGVSDTGELDIEWSIISPDMTQKDRLVLSFTGGQVFGYGPSGRMQQMNFSSPNPANGDASVTLTNLKPSDTSTYQCKVKKAPGVDMRKQTLVVLVPPSMPKCWVNGDEEIGSPVSLRCTSSQGSMPLTYQWTREDGGTLPSMATQNPGTGELLIRNHSESFTGSYMCEVKNNVGQAQCRYNLRAYQPTNKTAVIVGAVIGALLLLLLLLLLIWLLICCCNKRRYEKEVANEIREDAAAPPPSRPSSRNSSFRSVMGYRSHPGVIYSSVKMGPEHGHGRHTPLPSGHGLSYDNQYGYPV</sequence>
<dbReference type="Ensembl" id="ENSPKIT00000029095.1">
    <property type="protein sequence ID" value="ENSPKIP00000005102.1"/>
    <property type="gene ID" value="ENSPKIG00000021915.1"/>
</dbReference>
<feature type="compositionally biased region" description="Low complexity" evidence="6">
    <location>
        <begin position="294"/>
        <end position="303"/>
    </location>
</feature>
<dbReference type="GO" id="GO:0005912">
    <property type="term" value="C:adherens junction"/>
    <property type="evidence" value="ECO:0007669"/>
    <property type="project" value="UniProtKB-SubCell"/>
</dbReference>
<dbReference type="InterPro" id="IPR013106">
    <property type="entry name" value="Ig_V-set"/>
</dbReference>
<reference evidence="10" key="1">
    <citation type="submission" date="2025-08" db="UniProtKB">
        <authorList>
            <consortium name="Ensembl"/>
        </authorList>
    </citation>
    <scope>IDENTIFICATION</scope>
</reference>